<reference evidence="2 3" key="1">
    <citation type="submission" date="2021-05" db="EMBL/GenBank/DDBJ databases">
        <title>Genome Assembly of Synthetic Allotetraploid Brassica napus Reveals Homoeologous Exchanges between Subgenomes.</title>
        <authorList>
            <person name="Davis J.T."/>
        </authorList>
    </citation>
    <scope>NUCLEOTIDE SEQUENCE [LARGE SCALE GENOMIC DNA]</scope>
    <source>
        <strain evidence="3">cv. Da-Ae</strain>
        <tissue evidence="2">Seedling</tissue>
    </source>
</reference>
<organism evidence="2 3">
    <name type="scientific">Brassica napus</name>
    <name type="common">Rape</name>
    <dbReference type="NCBI Taxonomy" id="3708"/>
    <lineage>
        <taxon>Eukaryota</taxon>
        <taxon>Viridiplantae</taxon>
        <taxon>Streptophyta</taxon>
        <taxon>Embryophyta</taxon>
        <taxon>Tracheophyta</taxon>
        <taxon>Spermatophyta</taxon>
        <taxon>Magnoliopsida</taxon>
        <taxon>eudicotyledons</taxon>
        <taxon>Gunneridae</taxon>
        <taxon>Pentapetalae</taxon>
        <taxon>rosids</taxon>
        <taxon>malvids</taxon>
        <taxon>Brassicales</taxon>
        <taxon>Brassicaceae</taxon>
        <taxon>Brassiceae</taxon>
        <taxon>Brassica</taxon>
    </lineage>
</organism>
<protein>
    <submittedName>
        <fullName evidence="2">Uncharacterized protein</fullName>
    </submittedName>
</protein>
<dbReference type="EMBL" id="JAGKQM010000016">
    <property type="protein sequence ID" value="KAH0873420.1"/>
    <property type="molecule type" value="Genomic_DNA"/>
</dbReference>
<accession>A0ABQ7YZT6</accession>
<dbReference type="InterPro" id="IPR025659">
    <property type="entry name" value="Tubby-like_C"/>
</dbReference>
<keyword evidence="3" id="KW-1185">Reference proteome</keyword>
<gene>
    <name evidence="2" type="ORF">HID58_070782</name>
</gene>
<dbReference type="Pfam" id="PF04525">
    <property type="entry name" value="LOR"/>
    <property type="match status" value="1"/>
</dbReference>
<evidence type="ECO:0000256" key="1">
    <source>
        <dbReference type="ARBA" id="ARBA00005437"/>
    </source>
</evidence>
<evidence type="ECO:0000313" key="3">
    <source>
        <dbReference type="Proteomes" id="UP000824890"/>
    </source>
</evidence>
<dbReference type="InterPro" id="IPR007612">
    <property type="entry name" value="LOR"/>
</dbReference>
<dbReference type="Proteomes" id="UP000824890">
    <property type="component" value="Unassembled WGS sequence"/>
</dbReference>
<comment type="similarity">
    <text evidence="1">Belongs to the LOR family.</text>
</comment>
<dbReference type="SUPFAM" id="SSF54518">
    <property type="entry name" value="Tubby C-terminal domain-like"/>
    <property type="match status" value="1"/>
</dbReference>
<name>A0ABQ7YZT6_BRANA</name>
<dbReference type="InterPro" id="IPR038595">
    <property type="entry name" value="LOR_sf"/>
</dbReference>
<sequence>EQRNTPIMAEQDRNNRSNTIPIIGSEFVRPQPSDLTIIRDTVKHANRNKVTSKHDRWQVYRGSNLDDKIFTVKRSSSVQLKTRVEVFLKQPDKRSVL</sequence>
<comment type="caution">
    <text evidence="2">The sequence shown here is derived from an EMBL/GenBank/DDBJ whole genome shotgun (WGS) entry which is preliminary data.</text>
</comment>
<proteinExistence type="inferred from homology"/>
<feature type="non-terminal residue" evidence="2">
    <location>
        <position position="1"/>
    </location>
</feature>
<dbReference type="Gene3D" id="2.40.160.200">
    <property type="entry name" value="LURP1-related"/>
    <property type="match status" value="1"/>
</dbReference>
<evidence type="ECO:0000313" key="2">
    <source>
        <dbReference type="EMBL" id="KAH0873420.1"/>
    </source>
</evidence>